<dbReference type="Pfam" id="PF00535">
    <property type="entry name" value="Glycos_transf_2"/>
    <property type="match status" value="1"/>
</dbReference>
<organism evidence="2 3">
    <name type="scientific">Flavobacterium frigoris (strain PS1)</name>
    <dbReference type="NCBI Taxonomy" id="1086011"/>
    <lineage>
        <taxon>Bacteria</taxon>
        <taxon>Pseudomonadati</taxon>
        <taxon>Bacteroidota</taxon>
        <taxon>Flavobacteriia</taxon>
        <taxon>Flavobacteriales</taxon>
        <taxon>Flavobacteriaceae</taxon>
        <taxon>Flavobacterium</taxon>
    </lineage>
</organism>
<dbReference type="OrthoDB" id="9771846at2"/>
<dbReference type="Proteomes" id="UP000005566">
    <property type="component" value="Unassembled WGS sequence"/>
</dbReference>
<dbReference type="EMBL" id="AHKF01000008">
    <property type="protein sequence ID" value="EIA10211.1"/>
    <property type="molecule type" value="Genomic_DNA"/>
</dbReference>
<dbReference type="InterPro" id="IPR001173">
    <property type="entry name" value="Glyco_trans_2-like"/>
</dbReference>
<dbReference type="InterPro" id="IPR029044">
    <property type="entry name" value="Nucleotide-diphossugar_trans"/>
</dbReference>
<proteinExistence type="predicted"/>
<evidence type="ECO:0000259" key="1">
    <source>
        <dbReference type="Pfam" id="PF00535"/>
    </source>
</evidence>
<dbReference type="PATRIC" id="fig|1086011.3.peg.298"/>
<dbReference type="PANTHER" id="PTHR43179">
    <property type="entry name" value="RHAMNOSYLTRANSFERASE WBBL"/>
    <property type="match status" value="1"/>
</dbReference>
<accession>H7FMJ9</accession>
<gene>
    <name evidence="2" type="ORF">HJ01_00306</name>
</gene>
<keyword evidence="3" id="KW-1185">Reference proteome</keyword>
<evidence type="ECO:0000313" key="3">
    <source>
        <dbReference type="Proteomes" id="UP000005566"/>
    </source>
</evidence>
<dbReference type="eggNOG" id="COG1216">
    <property type="taxonomic scope" value="Bacteria"/>
</dbReference>
<dbReference type="Gene3D" id="3.90.550.10">
    <property type="entry name" value="Spore Coat Polysaccharide Biosynthesis Protein SpsA, Chain A"/>
    <property type="match status" value="1"/>
</dbReference>
<dbReference type="STRING" id="1086011.HJ01_00306"/>
<reference evidence="2 3" key="1">
    <citation type="journal article" date="2014" name="Acta Crystallogr. D">
        <title>Structure-based characterization and antifreeze properties of a hyperactive ice-binding protein from the Antarctic bacterium Flavobacterium frigoris PS1.</title>
        <authorList>
            <person name="Do H."/>
            <person name="Kim S.J."/>
            <person name="Kim H.J."/>
            <person name="Lee J.H."/>
        </authorList>
    </citation>
    <scope>NUCLEOTIDE SEQUENCE [LARGE SCALE GENOMIC DNA]</scope>
    <source>
        <strain evidence="2 3">PS1</strain>
    </source>
</reference>
<sequence>MYEKACSMSIVLYNNDVDELSKTIESIQQTNLNIKIFLIDNSLNDNLKLFTKEDEIFYFHNPSNPGFGAAHNIAIEKAIGKGFKYHFVVNPDIYFTEDVVSPMVDYMIQNSDIGMMMPQILNFDGSIQNLPKLLPTPYSILMRKLKKPMSIYKEFIAKYELRFVEREMLYNAPILSGCFTLLNLKAIEEIGMYDDKFFMYFEDWDLSRRMHLKYKTIYFPRVSVYHGYTSGANKNSKLFKIFINSAITYFNKWGWFFDAERDEINKKALSQFK</sequence>
<dbReference type="PANTHER" id="PTHR43179:SF10">
    <property type="entry name" value="GLYCOSYL TRANSFERASE"/>
    <property type="match status" value="1"/>
</dbReference>
<protein>
    <recommendedName>
        <fullName evidence="1">Glycosyltransferase 2-like domain-containing protein</fullName>
    </recommendedName>
</protein>
<feature type="domain" description="Glycosyltransferase 2-like" evidence="1">
    <location>
        <begin position="10"/>
        <end position="190"/>
    </location>
</feature>
<comment type="caution">
    <text evidence="2">The sequence shown here is derived from an EMBL/GenBank/DDBJ whole genome shotgun (WGS) entry which is preliminary data.</text>
</comment>
<evidence type="ECO:0000313" key="2">
    <source>
        <dbReference type="EMBL" id="EIA10211.1"/>
    </source>
</evidence>
<name>H7FMJ9_FLAFP</name>
<dbReference type="SUPFAM" id="SSF53448">
    <property type="entry name" value="Nucleotide-diphospho-sugar transferases"/>
    <property type="match status" value="1"/>
</dbReference>
<dbReference type="AlphaFoldDB" id="H7FMJ9"/>